<dbReference type="OrthoDB" id="9981152at2"/>
<dbReference type="EMBL" id="FRAS01000004">
    <property type="protein sequence ID" value="SHK57574.1"/>
    <property type="molecule type" value="Genomic_DNA"/>
</dbReference>
<evidence type="ECO:0000313" key="3">
    <source>
        <dbReference type="Proteomes" id="UP000183947"/>
    </source>
</evidence>
<feature type="transmembrane region" description="Helical" evidence="1">
    <location>
        <begin position="12"/>
        <end position="35"/>
    </location>
</feature>
<sequence>MKPDSWTLAKRHFWLSWWWGMLLLAAIFLVSLFFYQPDFLSHSFGELPLTLLLLLVLAGVPALLGNLVRLPLMHRVFREATSAPELLLRTALIFEGVVALFWGLWKLYQQSGLAVPFVFDVPIMQRTDGSLVLFFGLSLPWLVASVAAARRLGLSQVGMVRQATAGA</sequence>
<keyword evidence="1" id="KW-1133">Transmembrane helix</keyword>
<feature type="transmembrane region" description="Helical" evidence="1">
    <location>
        <begin position="47"/>
        <end position="65"/>
    </location>
</feature>
<keyword evidence="3" id="KW-1185">Reference proteome</keyword>
<dbReference type="Proteomes" id="UP000183947">
    <property type="component" value="Unassembled WGS sequence"/>
</dbReference>
<name>A0A1M6TKW5_9BACT</name>
<feature type="transmembrane region" description="Helical" evidence="1">
    <location>
        <begin position="86"/>
        <end position="105"/>
    </location>
</feature>
<gene>
    <name evidence="2" type="ORF">SAMN02746009_01150</name>
</gene>
<evidence type="ECO:0000256" key="1">
    <source>
        <dbReference type="SAM" id="Phobius"/>
    </source>
</evidence>
<reference evidence="3" key="1">
    <citation type="submission" date="2016-11" db="EMBL/GenBank/DDBJ databases">
        <authorList>
            <person name="Varghese N."/>
            <person name="Submissions S."/>
        </authorList>
    </citation>
    <scope>NUCLEOTIDE SEQUENCE [LARGE SCALE GENOMIC DNA]</scope>
    <source>
        <strain evidence="3">DSM 18569</strain>
    </source>
</reference>
<organism evidence="2 3">
    <name type="scientific">Hymenobacter psychrotolerans DSM 18569</name>
    <dbReference type="NCBI Taxonomy" id="1121959"/>
    <lineage>
        <taxon>Bacteria</taxon>
        <taxon>Pseudomonadati</taxon>
        <taxon>Bacteroidota</taxon>
        <taxon>Cytophagia</taxon>
        <taxon>Cytophagales</taxon>
        <taxon>Hymenobacteraceae</taxon>
        <taxon>Hymenobacter</taxon>
    </lineage>
</organism>
<dbReference type="AlphaFoldDB" id="A0A1M6TKW5"/>
<accession>A0A1M6TKW5</accession>
<keyword evidence="1" id="KW-0812">Transmembrane</keyword>
<dbReference type="RefSeq" id="WP_073282024.1">
    <property type="nucleotide sequence ID" value="NZ_FRAS01000004.1"/>
</dbReference>
<keyword evidence="1" id="KW-0472">Membrane</keyword>
<evidence type="ECO:0000313" key="2">
    <source>
        <dbReference type="EMBL" id="SHK57574.1"/>
    </source>
</evidence>
<dbReference type="STRING" id="1121959.SAMN02746009_01150"/>
<feature type="transmembrane region" description="Helical" evidence="1">
    <location>
        <begin position="131"/>
        <end position="149"/>
    </location>
</feature>
<protein>
    <submittedName>
        <fullName evidence="2">Uncharacterized protein</fullName>
    </submittedName>
</protein>
<proteinExistence type="predicted"/>